<evidence type="ECO:0000259" key="3">
    <source>
        <dbReference type="PROSITE" id="PS50977"/>
    </source>
</evidence>
<dbReference type="InterPro" id="IPR009057">
    <property type="entry name" value="Homeodomain-like_sf"/>
</dbReference>
<dbReference type="EMBL" id="JAMDNP010000072">
    <property type="protein sequence ID" value="MCY9764057.1"/>
    <property type="molecule type" value="Genomic_DNA"/>
</dbReference>
<keyword evidence="5" id="KW-1185">Reference proteome</keyword>
<reference evidence="4 5" key="1">
    <citation type="submission" date="2022-05" db="EMBL/GenBank/DDBJ databases">
        <title>Genome Sequencing of Bee-Associated Microbes.</title>
        <authorList>
            <person name="Dunlap C."/>
        </authorList>
    </citation>
    <scope>NUCLEOTIDE SEQUENCE [LARGE SCALE GENOMIC DNA]</scope>
    <source>
        <strain evidence="4 5">NRRL B-04010</strain>
    </source>
</reference>
<accession>A0ABT4H4Z5</accession>
<proteinExistence type="predicted"/>
<dbReference type="PANTHER" id="PTHR43479">
    <property type="entry name" value="ACREF/ENVCD OPERON REPRESSOR-RELATED"/>
    <property type="match status" value="1"/>
</dbReference>
<dbReference type="Gene3D" id="1.10.357.10">
    <property type="entry name" value="Tetracycline Repressor, domain 2"/>
    <property type="match status" value="1"/>
</dbReference>
<organism evidence="4 5">
    <name type="scientific">Paenibacillus alvei</name>
    <name type="common">Bacillus alvei</name>
    <dbReference type="NCBI Taxonomy" id="44250"/>
    <lineage>
        <taxon>Bacteria</taxon>
        <taxon>Bacillati</taxon>
        <taxon>Bacillota</taxon>
        <taxon>Bacilli</taxon>
        <taxon>Bacillales</taxon>
        <taxon>Paenibacillaceae</taxon>
        <taxon>Paenibacillus</taxon>
    </lineage>
</organism>
<evidence type="ECO:0000313" key="4">
    <source>
        <dbReference type="EMBL" id="MCY9764057.1"/>
    </source>
</evidence>
<feature type="domain" description="HTH tetR-type" evidence="3">
    <location>
        <begin position="6"/>
        <end position="66"/>
    </location>
</feature>
<gene>
    <name evidence="4" type="ORF">M5X12_26470</name>
</gene>
<keyword evidence="1 2" id="KW-0238">DNA-binding</keyword>
<name>A0ABT4H4Z5_PAEAL</name>
<dbReference type="InterPro" id="IPR001647">
    <property type="entry name" value="HTH_TetR"/>
</dbReference>
<evidence type="ECO:0000256" key="2">
    <source>
        <dbReference type="PROSITE-ProRule" id="PRU00335"/>
    </source>
</evidence>
<dbReference type="Proteomes" id="UP001527181">
    <property type="component" value="Unassembled WGS sequence"/>
</dbReference>
<dbReference type="InterPro" id="IPR050624">
    <property type="entry name" value="HTH-type_Tx_Regulator"/>
</dbReference>
<protein>
    <submittedName>
        <fullName evidence="4">TetR/AcrR family transcriptional regulator</fullName>
    </submittedName>
</protein>
<dbReference type="SUPFAM" id="SSF46689">
    <property type="entry name" value="Homeodomain-like"/>
    <property type="match status" value="1"/>
</dbReference>
<sequence>MSYGQSDKQQLIMNAAYELFGSNGFYETKMSEIADKAGIAKGTLYLYFESKEQLFAAIIMRSFEQFLQELDQGLLERDTFEGSLTFIAEHHLEHYYKRREYTKLFFKAPNKDPEMMGALCNFMQSYVQRIASTMENFDLPDPLLHAKSFIGMLDMLKMDILFDPTFSIHDLWRRIQFASELFQNGCKHGMPLS</sequence>
<dbReference type="Pfam" id="PF00440">
    <property type="entry name" value="TetR_N"/>
    <property type="match status" value="1"/>
</dbReference>
<evidence type="ECO:0000256" key="1">
    <source>
        <dbReference type="ARBA" id="ARBA00023125"/>
    </source>
</evidence>
<dbReference type="PRINTS" id="PR00455">
    <property type="entry name" value="HTHTETR"/>
</dbReference>
<dbReference type="PANTHER" id="PTHR43479:SF11">
    <property type="entry name" value="ACREF_ENVCD OPERON REPRESSOR-RELATED"/>
    <property type="match status" value="1"/>
</dbReference>
<comment type="caution">
    <text evidence="4">The sequence shown here is derived from an EMBL/GenBank/DDBJ whole genome shotgun (WGS) entry which is preliminary data.</text>
</comment>
<dbReference type="PROSITE" id="PS50977">
    <property type="entry name" value="HTH_TETR_2"/>
    <property type="match status" value="1"/>
</dbReference>
<dbReference type="RefSeq" id="WP_268598835.1">
    <property type="nucleotide sequence ID" value="NZ_JAMDNP010000072.1"/>
</dbReference>
<evidence type="ECO:0000313" key="5">
    <source>
        <dbReference type="Proteomes" id="UP001527181"/>
    </source>
</evidence>
<feature type="DNA-binding region" description="H-T-H motif" evidence="2">
    <location>
        <begin position="29"/>
        <end position="48"/>
    </location>
</feature>